<evidence type="ECO:0000313" key="2">
    <source>
        <dbReference type="EMBL" id="ABK78051.1"/>
    </source>
</evidence>
<feature type="domain" description="Transcription regulator AsnC/Lrp ligand binding" evidence="1">
    <location>
        <begin position="6"/>
        <end position="71"/>
    </location>
</feature>
<dbReference type="KEGG" id="csy:CENSYa_1429"/>
<sequence length="76" mass="8450">MTVAYVLIKCDLGAEEDVAGALKEMEEVLWVDQTYGAYDLLAKVEASNVEKLKEFLSRNVQGADKVRSTLTVNRRG</sequence>
<dbReference type="Gene3D" id="3.30.70.920">
    <property type="match status" value="1"/>
</dbReference>
<organism evidence="2 3">
    <name type="scientific">Cenarchaeum symbiosum (strain A)</name>
    <dbReference type="NCBI Taxonomy" id="414004"/>
    <lineage>
        <taxon>Archaea</taxon>
        <taxon>Nitrososphaerota</taxon>
        <taxon>Candidatus Cenarchaeales</taxon>
        <taxon>Candidatus Cenarchaeaceae</taxon>
        <taxon>Candidatus Cenarchaeum</taxon>
    </lineage>
</organism>
<reference evidence="2 3" key="1">
    <citation type="journal article" date="2006" name="Proc. Natl. Acad. Sci. U.S.A.">
        <title>Genomic analysis of the uncultivated marine crenarchaeote Cenarchaeum symbiosum.</title>
        <authorList>
            <person name="Hallam S.J."/>
            <person name="Konstantinidis K.T."/>
            <person name="Putnam N."/>
            <person name="Schleper C."/>
            <person name="Watanabe Y."/>
            <person name="Sugahara J."/>
            <person name="Preston C."/>
            <person name="de la Torre J."/>
            <person name="Richardson P.M."/>
            <person name="DeLong E.F."/>
        </authorList>
    </citation>
    <scope>NUCLEOTIDE SEQUENCE [LARGE SCALE GENOMIC DNA]</scope>
    <source>
        <strain evidence="3">A</strain>
    </source>
</reference>
<dbReference type="AlphaFoldDB" id="A0RXI4"/>
<dbReference type="SUPFAM" id="SSF54909">
    <property type="entry name" value="Dimeric alpha+beta barrel"/>
    <property type="match status" value="1"/>
</dbReference>
<evidence type="ECO:0000259" key="1">
    <source>
        <dbReference type="Pfam" id="PF01037"/>
    </source>
</evidence>
<gene>
    <name evidence="2" type="ordered locus">CENSYa_1429</name>
</gene>
<dbReference type="Proteomes" id="UP000000758">
    <property type="component" value="Chromosome"/>
</dbReference>
<evidence type="ECO:0000313" key="3">
    <source>
        <dbReference type="Proteomes" id="UP000000758"/>
    </source>
</evidence>
<dbReference type="Pfam" id="PF01037">
    <property type="entry name" value="AsnC_trans_reg"/>
    <property type="match status" value="1"/>
</dbReference>
<keyword evidence="3" id="KW-1185">Reference proteome</keyword>
<dbReference type="InterPro" id="IPR011008">
    <property type="entry name" value="Dimeric_a/b-barrel"/>
</dbReference>
<dbReference type="EnsemblBacteria" id="ABK78051">
    <property type="protein sequence ID" value="ABK78051"/>
    <property type="gene ID" value="CENSYa_1429"/>
</dbReference>
<accession>A0RXI4</accession>
<name>A0RXI4_CENSY</name>
<proteinExistence type="predicted"/>
<dbReference type="EMBL" id="DP000238">
    <property type="protein sequence ID" value="ABK78051.1"/>
    <property type="molecule type" value="Genomic_DNA"/>
</dbReference>
<dbReference type="HOGENOM" id="CLU_170329_2_0_2"/>
<dbReference type="InterPro" id="IPR019887">
    <property type="entry name" value="Tscrpt_reg_AsnC/Lrp_C"/>
</dbReference>
<protein>
    <submittedName>
        <fullName evidence="2">Transcriptional regulator</fullName>
    </submittedName>
</protein>